<organism evidence="2">
    <name type="scientific">Salvia splendens</name>
    <name type="common">Scarlet sage</name>
    <dbReference type="NCBI Taxonomy" id="180675"/>
    <lineage>
        <taxon>Eukaryota</taxon>
        <taxon>Viridiplantae</taxon>
        <taxon>Streptophyta</taxon>
        <taxon>Embryophyta</taxon>
        <taxon>Tracheophyta</taxon>
        <taxon>Spermatophyta</taxon>
        <taxon>Magnoliopsida</taxon>
        <taxon>eudicotyledons</taxon>
        <taxon>Gunneridae</taxon>
        <taxon>Pentapetalae</taxon>
        <taxon>asterids</taxon>
        <taxon>lamiids</taxon>
        <taxon>Lamiales</taxon>
        <taxon>Lamiaceae</taxon>
        <taxon>Nepetoideae</taxon>
        <taxon>Mentheae</taxon>
        <taxon>Salviinae</taxon>
        <taxon>Salvia</taxon>
        <taxon>Salvia subgen. Calosphace</taxon>
        <taxon>core Calosphace</taxon>
    </lineage>
</organism>
<accession>A0A8X8ZCY7</accession>
<evidence type="ECO:0000256" key="1">
    <source>
        <dbReference type="SAM" id="SignalP"/>
    </source>
</evidence>
<name>A0A8X8ZCY7_SALSN</name>
<keyword evidence="3" id="KW-1185">Reference proteome</keyword>
<keyword evidence="1" id="KW-0732">Signal</keyword>
<evidence type="ECO:0000313" key="2">
    <source>
        <dbReference type="EMBL" id="KAG6400617.1"/>
    </source>
</evidence>
<reference evidence="2" key="1">
    <citation type="submission" date="2018-01" db="EMBL/GenBank/DDBJ databases">
        <authorList>
            <person name="Mao J.F."/>
        </authorList>
    </citation>
    <scope>NUCLEOTIDE SEQUENCE</scope>
    <source>
        <strain evidence="2">Huo1</strain>
        <tissue evidence="2">Leaf</tissue>
    </source>
</reference>
<protein>
    <submittedName>
        <fullName evidence="2">Uncharacterized protein</fullName>
    </submittedName>
</protein>
<reference evidence="2" key="2">
    <citation type="submission" date="2020-08" db="EMBL/GenBank/DDBJ databases">
        <title>Plant Genome Project.</title>
        <authorList>
            <person name="Zhang R.-G."/>
        </authorList>
    </citation>
    <scope>NUCLEOTIDE SEQUENCE</scope>
    <source>
        <strain evidence="2">Huo1</strain>
        <tissue evidence="2">Leaf</tissue>
    </source>
</reference>
<proteinExistence type="predicted"/>
<dbReference type="AlphaFoldDB" id="A0A8X8ZCY7"/>
<evidence type="ECO:0000313" key="3">
    <source>
        <dbReference type="Proteomes" id="UP000298416"/>
    </source>
</evidence>
<gene>
    <name evidence="2" type="ORF">SASPL_137458</name>
</gene>
<feature type="chain" id="PRO_5036489037" evidence="1">
    <location>
        <begin position="17"/>
        <end position="208"/>
    </location>
</feature>
<feature type="signal peptide" evidence="1">
    <location>
        <begin position="1"/>
        <end position="16"/>
    </location>
</feature>
<sequence>MSEVVITALNIKFLLGCCSYLIVEVGGSSLERSTTHSDDLPPLGTLELLDENNEGEHSTGDSIEGGASANCVRPTGVVANICNKSFKHICKARYDDSMGYKRKSMKKPAYFMDVQWMTYTDAWKLPENIKVCERCSTNRRQGREKAFGTHCNGCITFEETVEKMTEENNWILPTFVDVFGKTYTFRTIDSHGMVSQNATQFNVSFILI</sequence>
<dbReference type="EMBL" id="PNBA02000014">
    <property type="protein sequence ID" value="KAG6400617.1"/>
    <property type="molecule type" value="Genomic_DNA"/>
</dbReference>
<comment type="caution">
    <text evidence="2">The sequence shown here is derived from an EMBL/GenBank/DDBJ whole genome shotgun (WGS) entry which is preliminary data.</text>
</comment>
<dbReference type="Proteomes" id="UP000298416">
    <property type="component" value="Unassembled WGS sequence"/>
</dbReference>